<dbReference type="InterPro" id="IPR008984">
    <property type="entry name" value="SMAD_FHA_dom_sf"/>
</dbReference>
<dbReference type="RefSeq" id="WP_163495573.1">
    <property type="nucleotide sequence ID" value="NZ_CP048711.1"/>
</dbReference>
<keyword evidence="2" id="KW-0472">Membrane</keyword>
<dbReference type="InterPro" id="IPR050923">
    <property type="entry name" value="Cell_Proc_Reg/RNA_Proc"/>
</dbReference>
<evidence type="ECO:0000256" key="2">
    <source>
        <dbReference type="SAM" id="Phobius"/>
    </source>
</evidence>
<dbReference type="PANTHER" id="PTHR23308">
    <property type="entry name" value="NUCLEAR INHIBITOR OF PROTEIN PHOSPHATASE-1"/>
    <property type="match status" value="1"/>
</dbReference>
<evidence type="ECO:0000256" key="1">
    <source>
        <dbReference type="SAM" id="MobiDB-lite"/>
    </source>
</evidence>
<feature type="domain" description="FHA" evidence="3">
    <location>
        <begin position="23"/>
        <end position="72"/>
    </location>
</feature>
<keyword evidence="5" id="KW-1185">Reference proteome</keyword>
<feature type="domain" description="FHA" evidence="3">
    <location>
        <begin position="260"/>
        <end position="309"/>
    </location>
</feature>
<keyword evidence="2" id="KW-0812">Transmembrane</keyword>
<dbReference type="KEGG" id="kim:G3T16_12680"/>
<organism evidence="4 5">
    <name type="scientific">Kineobactrum salinum</name>
    <dbReference type="NCBI Taxonomy" id="2708301"/>
    <lineage>
        <taxon>Bacteria</taxon>
        <taxon>Pseudomonadati</taxon>
        <taxon>Pseudomonadota</taxon>
        <taxon>Gammaproteobacteria</taxon>
        <taxon>Cellvibrionales</taxon>
        <taxon>Halieaceae</taxon>
        <taxon>Kineobactrum</taxon>
    </lineage>
</organism>
<dbReference type="CDD" id="cd00060">
    <property type="entry name" value="FHA"/>
    <property type="match status" value="2"/>
</dbReference>
<sequence length="388" mass="39577">MSEKFSVVLVAQDGTEQALSGEMRVGRSAECDVTIEDPRVSRNHALVRVEEPQVVLEDLGSANGTLVNGLKLVGSVELADGDEVQFDKYKFRVVITGAPPPAADSDATIVAPVGDDATVVSPMEPPPAAVAEPAAKPVDPVAPPAAAAEAAPPAAAKPAATEPPAATEKPAPEAKAPPAEQPAAVAKPASSNFDLPGSWVDSGTGEHTQFLSIDSVPEAAPAPTPVGRSSDLPHLMVVIGGEVADVMELEPGNGSEPDVWEIGREDSCEIMLQEPSVSARHAQLIHQGGRWRLVNLVSANGIFVNGEKRLTAYLADGDQIRLGLVNLIFRASANAPAAGAAPRPGTGAASGTARTGSGSGFGSSPRNIALAGAAAVLVALVALAWFLL</sequence>
<feature type="compositionally biased region" description="Low complexity" evidence="1">
    <location>
        <begin position="129"/>
        <end position="189"/>
    </location>
</feature>
<name>A0A6C0U2I6_9GAMM</name>
<evidence type="ECO:0000259" key="3">
    <source>
        <dbReference type="PROSITE" id="PS50006"/>
    </source>
</evidence>
<feature type="transmembrane region" description="Helical" evidence="2">
    <location>
        <begin position="368"/>
        <end position="387"/>
    </location>
</feature>
<dbReference type="Proteomes" id="UP000477680">
    <property type="component" value="Chromosome"/>
</dbReference>
<reference evidence="4 5" key="1">
    <citation type="submission" date="2020-02" db="EMBL/GenBank/DDBJ databases">
        <title>Genome sequencing for Kineobactrum sp. M2.</title>
        <authorList>
            <person name="Park S.-J."/>
        </authorList>
    </citation>
    <scope>NUCLEOTIDE SEQUENCE [LARGE SCALE GENOMIC DNA]</scope>
    <source>
        <strain evidence="4 5">M2</strain>
    </source>
</reference>
<keyword evidence="2" id="KW-1133">Transmembrane helix</keyword>
<accession>A0A6C0U2I6</accession>
<evidence type="ECO:0000313" key="5">
    <source>
        <dbReference type="Proteomes" id="UP000477680"/>
    </source>
</evidence>
<dbReference type="Pfam" id="PF00498">
    <property type="entry name" value="FHA"/>
    <property type="match status" value="2"/>
</dbReference>
<dbReference type="SMART" id="SM00240">
    <property type="entry name" value="FHA"/>
    <property type="match status" value="2"/>
</dbReference>
<dbReference type="InterPro" id="IPR000253">
    <property type="entry name" value="FHA_dom"/>
</dbReference>
<feature type="region of interest" description="Disordered" evidence="1">
    <location>
        <begin position="118"/>
        <end position="205"/>
    </location>
</feature>
<dbReference type="PROSITE" id="PS50006">
    <property type="entry name" value="FHA_DOMAIN"/>
    <property type="match status" value="2"/>
</dbReference>
<dbReference type="EMBL" id="CP048711">
    <property type="protein sequence ID" value="QIB66138.1"/>
    <property type="molecule type" value="Genomic_DNA"/>
</dbReference>
<protein>
    <submittedName>
        <fullName evidence="4">FHA domain-containing protein</fullName>
    </submittedName>
</protein>
<dbReference type="AlphaFoldDB" id="A0A6C0U2I6"/>
<dbReference type="Gene3D" id="2.60.200.20">
    <property type="match status" value="2"/>
</dbReference>
<feature type="region of interest" description="Disordered" evidence="1">
    <location>
        <begin position="337"/>
        <end position="358"/>
    </location>
</feature>
<gene>
    <name evidence="4" type="ORF">G3T16_12680</name>
</gene>
<proteinExistence type="predicted"/>
<dbReference type="SUPFAM" id="SSF49879">
    <property type="entry name" value="SMAD/FHA domain"/>
    <property type="match status" value="2"/>
</dbReference>
<evidence type="ECO:0000313" key="4">
    <source>
        <dbReference type="EMBL" id="QIB66138.1"/>
    </source>
</evidence>